<dbReference type="GO" id="GO:0006312">
    <property type="term" value="P:mitotic recombination"/>
    <property type="evidence" value="ECO:0007669"/>
    <property type="project" value="TreeGrafter"/>
</dbReference>
<evidence type="ECO:0000256" key="1">
    <source>
        <dbReference type="ARBA" id="ARBA00022741"/>
    </source>
</evidence>
<name>A0A0D9WY79_9ORYZ</name>
<dbReference type="GO" id="GO:0006298">
    <property type="term" value="P:mismatch repair"/>
    <property type="evidence" value="ECO:0007669"/>
    <property type="project" value="InterPro"/>
</dbReference>
<dbReference type="GO" id="GO:0032301">
    <property type="term" value="C:MutSalpha complex"/>
    <property type="evidence" value="ECO:0007669"/>
    <property type="project" value="TreeGrafter"/>
</dbReference>
<keyword evidence="4" id="KW-0732">Signal</keyword>
<evidence type="ECO:0000313" key="7">
    <source>
        <dbReference type="Proteomes" id="UP000032180"/>
    </source>
</evidence>
<dbReference type="GO" id="GO:0030983">
    <property type="term" value="F:mismatched DNA binding"/>
    <property type="evidence" value="ECO:0007669"/>
    <property type="project" value="InterPro"/>
</dbReference>
<reference evidence="6 7" key="1">
    <citation type="submission" date="2012-08" db="EMBL/GenBank/DDBJ databases">
        <title>Oryza genome evolution.</title>
        <authorList>
            <person name="Wing R.A."/>
        </authorList>
    </citation>
    <scope>NUCLEOTIDE SEQUENCE</scope>
</reference>
<feature type="chain" id="PRO_5002349590" description="DNA mismatch repair proteins mutS family domain-containing protein" evidence="4">
    <location>
        <begin position="24"/>
        <end position="248"/>
    </location>
</feature>
<accession>A0A0D9WY79</accession>
<feature type="domain" description="DNA mismatch repair proteins mutS family" evidence="5">
    <location>
        <begin position="12"/>
        <end position="164"/>
    </location>
</feature>
<dbReference type="InterPro" id="IPR027417">
    <property type="entry name" value="P-loop_NTPase"/>
</dbReference>
<dbReference type="GO" id="GO:0005524">
    <property type="term" value="F:ATP binding"/>
    <property type="evidence" value="ECO:0007669"/>
    <property type="project" value="UniProtKB-KW"/>
</dbReference>
<dbReference type="GO" id="GO:0140664">
    <property type="term" value="F:ATP-dependent DNA damage sensor activity"/>
    <property type="evidence" value="ECO:0007669"/>
    <property type="project" value="InterPro"/>
</dbReference>
<dbReference type="Pfam" id="PF00488">
    <property type="entry name" value="MutS_V"/>
    <property type="match status" value="1"/>
</dbReference>
<dbReference type="PANTHER" id="PTHR11361">
    <property type="entry name" value="DNA MISMATCH REPAIR PROTEIN MUTS FAMILY MEMBER"/>
    <property type="match status" value="1"/>
</dbReference>
<evidence type="ECO:0000256" key="2">
    <source>
        <dbReference type="ARBA" id="ARBA00022840"/>
    </source>
</evidence>
<dbReference type="Proteomes" id="UP000032180">
    <property type="component" value="Chromosome 7"/>
</dbReference>
<dbReference type="PANTHER" id="PTHR11361:SF35">
    <property type="entry name" value="DNA MISMATCH REPAIR PROTEIN MSH2"/>
    <property type="match status" value="1"/>
</dbReference>
<evidence type="ECO:0000259" key="5">
    <source>
        <dbReference type="SMART" id="SM00534"/>
    </source>
</evidence>
<dbReference type="SMART" id="SM00534">
    <property type="entry name" value="MUTSac"/>
    <property type="match status" value="1"/>
</dbReference>
<reference evidence="7" key="2">
    <citation type="submission" date="2013-12" db="EMBL/GenBank/DDBJ databases">
        <authorList>
            <person name="Yu Y."/>
            <person name="Lee S."/>
            <person name="de Baynast K."/>
            <person name="Wissotski M."/>
            <person name="Liu L."/>
            <person name="Talag J."/>
            <person name="Goicoechea J."/>
            <person name="Angelova A."/>
            <person name="Jetty R."/>
            <person name="Kudrna D."/>
            <person name="Golser W."/>
            <person name="Rivera L."/>
            <person name="Zhang J."/>
            <person name="Wing R."/>
        </authorList>
    </citation>
    <scope>NUCLEOTIDE SEQUENCE</scope>
</reference>
<dbReference type="Gramene" id="LPERR07G10300.2">
    <property type="protein sequence ID" value="LPERR07G10300.2"/>
    <property type="gene ID" value="LPERR07G10300"/>
</dbReference>
<dbReference type="FunFam" id="3.40.50.300:FF:005619">
    <property type="entry name" value="MutS homolog1"/>
    <property type="match status" value="1"/>
</dbReference>
<dbReference type="SUPFAM" id="SSF52540">
    <property type="entry name" value="P-loop containing nucleoside triphosphate hydrolases"/>
    <property type="match status" value="1"/>
</dbReference>
<protein>
    <recommendedName>
        <fullName evidence="5">DNA mismatch repair proteins mutS family domain-containing protein</fullName>
    </recommendedName>
</protein>
<evidence type="ECO:0000256" key="4">
    <source>
        <dbReference type="SAM" id="SignalP"/>
    </source>
</evidence>
<dbReference type="Gene3D" id="3.40.50.300">
    <property type="entry name" value="P-loop containing nucleotide triphosphate hydrolases"/>
    <property type="match status" value="2"/>
</dbReference>
<evidence type="ECO:0000256" key="3">
    <source>
        <dbReference type="ARBA" id="ARBA00023125"/>
    </source>
</evidence>
<keyword evidence="1" id="KW-0547">Nucleotide-binding</keyword>
<keyword evidence="7" id="KW-1185">Reference proteome</keyword>
<feature type="signal peptide" evidence="4">
    <location>
        <begin position="1"/>
        <end position="23"/>
    </location>
</feature>
<keyword evidence="3" id="KW-0238">DNA-binding</keyword>
<dbReference type="InterPro" id="IPR000432">
    <property type="entry name" value="DNA_mismatch_repair_MutS_C"/>
</dbReference>
<keyword evidence="2" id="KW-0067">ATP-binding</keyword>
<dbReference type="AlphaFoldDB" id="A0A0D9WY79"/>
<evidence type="ECO:0000313" key="6">
    <source>
        <dbReference type="EnsemblPlants" id="LPERR07G10300.2"/>
    </source>
</evidence>
<proteinExistence type="predicted"/>
<organism evidence="6 7">
    <name type="scientific">Leersia perrieri</name>
    <dbReference type="NCBI Taxonomy" id="77586"/>
    <lineage>
        <taxon>Eukaryota</taxon>
        <taxon>Viridiplantae</taxon>
        <taxon>Streptophyta</taxon>
        <taxon>Embryophyta</taxon>
        <taxon>Tracheophyta</taxon>
        <taxon>Spermatophyta</taxon>
        <taxon>Magnoliopsida</taxon>
        <taxon>Liliopsida</taxon>
        <taxon>Poales</taxon>
        <taxon>Poaceae</taxon>
        <taxon>BOP clade</taxon>
        <taxon>Oryzoideae</taxon>
        <taxon>Oryzeae</taxon>
        <taxon>Oryzinae</taxon>
        <taxon>Leersia</taxon>
    </lineage>
</organism>
<dbReference type="EnsemblPlants" id="LPERR07G10300.2">
    <property type="protein sequence ID" value="LPERR07G10300.2"/>
    <property type="gene ID" value="LPERR07G10300"/>
</dbReference>
<dbReference type="InterPro" id="IPR045076">
    <property type="entry name" value="MutS"/>
</dbReference>
<sequence length="248" mass="27187">MALTLYQMIALCWFQIITGPNMGGKSTFIRQVGVNVLMAQVGSFIPCDRASISVRDCIFARVGAGLAWAICEHLVEVTRAPTLFATHFHELTALGHKNGDEHQLVPNLGIANYHVGAHIDSSSRKLTMLYKVEPGACDQSFGIHVAEFANFPEAVVALAKSKAEELEDFSSAGNFSDESKDEVGSKRKRVFSPDDVTRGAARARLLLEEFATLPLDEMVGTKLAETVTKLKSDFQKDAADNPWLQQFL</sequence>
<reference evidence="6" key="3">
    <citation type="submission" date="2015-04" db="UniProtKB">
        <authorList>
            <consortium name="EnsemblPlants"/>
        </authorList>
    </citation>
    <scope>IDENTIFICATION</scope>
</reference>